<dbReference type="EMBL" id="DXGD01000400">
    <property type="protein sequence ID" value="HIX00639.1"/>
    <property type="molecule type" value="Genomic_DNA"/>
</dbReference>
<dbReference type="Proteomes" id="UP000824151">
    <property type="component" value="Unassembled WGS sequence"/>
</dbReference>
<dbReference type="InterPro" id="IPR001647">
    <property type="entry name" value="HTH_TetR"/>
</dbReference>
<evidence type="ECO:0000313" key="5">
    <source>
        <dbReference type="Proteomes" id="UP000824151"/>
    </source>
</evidence>
<feature type="DNA-binding region" description="H-T-H motif" evidence="2">
    <location>
        <begin position="29"/>
        <end position="48"/>
    </location>
</feature>
<dbReference type="PANTHER" id="PTHR30055">
    <property type="entry name" value="HTH-TYPE TRANSCRIPTIONAL REGULATOR RUTR"/>
    <property type="match status" value="1"/>
</dbReference>
<reference evidence="4" key="1">
    <citation type="journal article" date="2021" name="PeerJ">
        <title>Extensive microbial diversity within the chicken gut microbiome revealed by metagenomics and culture.</title>
        <authorList>
            <person name="Gilroy R."/>
            <person name="Ravi A."/>
            <person name="Getino M."/>
            <person name="Pursley I."/>
            <person name="Horton D.L."/>
            <person name="Alikhan N.F."/>
            <person name="Baker D."/>
            <person name="Gharbi K."/>
            <person name="Hall N."/>
            <person name="Watson M."/>
            <person name="Adriaenssens E.M."/>
            <person name="Foster-Nyarko E."/>
            <person name="Jarju S."/>
            <person name="Secka A."/>
            <person name="Antonio M."/>
            <person name="Oren A."/>
            <person name="Chaudhuri R.R."/>
            <person name="La Ragione R."/>
            <person name="Hildebrand F."/>
            <person name="Pallen M.J."/>
        </authorList>
    </citation>
    <scope>NUCLEOTIDE SEQUENCE</scope>
    <source>
        <strain evidence="4">ChiHejej3B27-3195</strain>
    </source>
</reference>
<reference evidence="4" key="2">
    <citation type="submission" date="2021-04" db="EMBL/GenBank/DDBJ databases">
        <authorList>
            <person name="Gilroy R."/>
        </authorList>
    </citation>
    <scope>NUCLEOTIDE SEQUENCE</scope>
    <source>
        <strain evidence="4">ChiHejej3B27-3195</strain>
    </source>
</reference>
<sequence>MAGITRTPRAKWIEAGLSALTTGGPRAVRIEALAQDLGVSKGGFYGFFPNRDALLQEMLDTWERESIDDVLDAVSDEEDPRARAHRLGMLTFAEERLPLEFAVRAWAQHDESVTTRLRRVDSRRMDALREVISSFCDDPQEVEARCLLAF</sequence>
<accession>A0A9D2A8D5</accession>
<dbReference type="Pfam" id="PF00440">
    <property type="entry name" value="TetR_N"/>
    <property type="match status" value="1"/>
</dbReference>
<dbReference type="GO" id="GO:0003700">
    <property type="term" value="F:DNA-binding transcription factor activity"/>
    <property type="evidence" value="ECO:0007669"/>
    <property type="project" value="TreeGrafter"/>
</dbReference>
<evidence type="ECO:0000259" key="3">
    <source>
        <dbReference type="PROSITE" id="PS50977"/>
    </source>
</evidence>
<comment type="caution">
    <text evidence="4">The sequence shown here is derived from an EMBL/GenBank/DDBJ whole genome shotgun (WGS) entry which is preliminary data.</text>
</comment>
<feature type="non-terminal residue" evidence="4">
    <location>
        <position position="150"/>
    </location>
</feature>
<proteinExistence type="predicted"/>
<dbReference type="SUPFAM" id="SSF46689">
    <property type="entry name" value="Homeodomain-like"/>
    <property type="match status" value="1"/>
</dbReference>
<dbReference type="PANTHER" id="PTHR30055:SF239">
    <property type="entry name" value="TRANSCRIPTIONAL REGULATORY PROTEIN"/>
    <property type="match status" value="1"/>
</dbReference>
<dbReference type="InterPro" id="IPR050109">
    <property type="entry name" value="HTH-type_TetR-like_transc_reg"/>
</dbReference>
<feature type="domain" description="HTH tetR-type" evidence="3">
    <location>
        <begin position="6"/>
        <end position="66"/>
    </location>
</feature>
<protein>
    <submittedName>
        <fullName evidence="4">TetR/AcrR family transcriptional regulator</fullName>
    </submittedName>
</protein>
<evidence type="ECO:0000313" key="4">
    <source>
        <dbReference type="EMBL" id="HIX00639.1"/>
    </source>
</evidence>
<evidence type="ECO:0000256" key="2">
    <source>
        <dbReference type="PROSITE-ProRule" id="PRU00335"/>
    </source>
</evidence>
<keyword evidence="1 2" id="KW-0238">DNA-binding</keyword>
<name>A0A9D2A8D5_9MICC</name>
<dbReference type="InterPro" id="IPR009057">
    <property type="entry name" value="Homeodomain-like_sf"/>
</dbReference>
<dbReference type="Gene3D" id="1.10.357.10">
    <property type="entry name" value="Tetracycline Repressor, domain 2"/>
    <property type="match status" value="1"/>
</dbReference>
<gene>
    <name evidence="4" type="ORF">H9871_10920</name>
</gene>
<dbReference type="PROSITE" id="PS50977">
    <property type="entry name" value="HTH_TETR_2"/>
    <property type="match status" value="1"/>
</dbReference>
<organism evidence="4 5">
    <name type="scientific">Candidatus Nesterenkonia stercoripullorum</name>
    <dbReference type="NCBI Taxonomy" id="2838701"/>
    <lineage>
        <taxon>Bacteria</taxon>
        <taxon>Bacillati</taxon>
        <taxon>Actinomycetota</taxon>
        <taxon>Actinomycetes</taxon>
        <taxon>Micrococcales</taxon>
        <taxon>Micrococcaceae</taxon>
        <taxon>Nesterenkonia</taxon>
    </lineage>
</organism>
<dbReference type="GO" id="GO:0000976">
    <property type="term" value="F:transcription cis-regulatory region binding"/>
    <property type="evidence" value="ECO:0007669"/>
    <property type="project" value="TreeGrafter"/>
</dbReference>
<evidence type="ECO:0000256" key="1">
    <source>
        <dbReference type="ARBA" id="ARBA00023125"/>
    </source>
</evidence>
<dbReference type="AlphaFoldDB" id="A0A9D2A8D5"/>